<comment type="subcellular location">
    <subcellularLocation>
        <location evidence="1 12">Cell outer membrane</location>
        <topology evidence="1 12">Multi-pass membrane protein</topology>
    </subcellularLocation>
</comment>
<dbReference type="InterPro" id="IPR008969">
    <property type="entry name" value="CarboxyPept-like_regulatory"/>
</dbReference>
<dbReference type="RefSeq" id="WP_120238729.1">
    <property type="nucleotide sequence ID" value="NZ_RAPQ01000008.1"/>
</dbReference>
<comment type="similarity">
    <text evidence="12 13">Belongs to the TonB-dependent receptor family.</text>
</comment>
<evidence type="ECO:0000256" key="6">
    <source>
        <dbReference type="ARBA" id="ARBA00022729"/>
    </source>
</evidence>
<keyword evidence="3 12" id="KW-1134">Transmembrane beta strand</keyword>
<keyword evidence="17" id="KW-1185">Reference proteome</keyword>
<dbReference type="PANTHER" id="PTHR32552:SF68">
    <property type="entry name" value="FERRICHROME OUTER MEMBRANE TRANSPORTER_PHAGE RECEPTOR"/>
    <property type="match status" value="1"/>
</dbReference>
<dbReference type="InterPro" id="IPR012910">
    <property type="entry name" value="Plug_dom"/>
</dbReference>
<dbReference type="OrthoDB" id="9761152at2"/>
<evidence type="ECO:0000256" key="1">
    <source>
        <dbReference type="ARBA" id="ARBA00004571"/>
    </source>
</evidence>
<dbReference type="Gene3D" id="2.40.170.20">
    <property type="entry name" value="TonB-dependent receptor, beta-barrel domain"/>
    <property type="match status" value="1"/>
</dbReference>
<dbReference type="InterPro" id="IPR000531">
    <property type="entry name" value="Beta-barrel_TonB"/>
</dbReference>
<dbReference type="SUPFAM" id="SSF49464">
    <property type="entry name" value="Carboxypeptidase regulatory domain-like"/>
    <property type="match status" value="1"/>
</dbReference>
<evidence type="ECO:0000259" key="14">
    <source>
        <dbReference type="Pfam" id="PF00593"/>
    </source>
</evidence>
<keyword evidence="7" id="KW-0408">Iron</keyword>
<dbReference type="Pfam" id="PF13715">
    <property type="entry name" value="CarbopepD_reg_2"/>
    <property type="match status" value="1"/>
</dbReference>
<dbReference type="PROSITE" id="PS52016">
    <property type="entry name" value="TONB_DEPENDENT_REC_3"/>
    <property type="match status" value="1"/>
</dbReference>
<dbReference type="GO" id="GO:0015344">
    <property type="term" value="F:siderophore uptake transmembrane transporter activity"/>
    <property type="evidence" value="ECO:0007669"/>
    <property type="project" value="TreeGrafter"/>
</dbReference>
<keyword evidence="10 12" id="KW-0472">Membrane</keyword>
<evidence type="ECO:0000256" key="13">
    <source>
        <dbReference type="RuleBase" id="RU003357"/>
    </source>
</evidence>
<evidence type="ECO:0000259" key="15">
    <source>
        <dbReference type="Pfam" id="PF07715"/>
    </source>
</evidence>
<dbReference type="InterPro" id="IPR036942">
    <property type="entry name" value="Beta-barrel_TonB_sf"/>
</dbReference>
<protein>
    <submittedName>
        <fullName evidence="16">Iron complex outermembrane receptor protein</fullName>
    </submittedName>
</protein>
<feature type="domain" description="TonB-dependent receptor-like beta-barrel" evidence="14">
    <location>
        <begin position="330"/>
        <end position="781"/>
    </location>
</feature>
<dbReference type="InterPro" id="IPR039426">
    <property type="entry name" value="TonB-dep_rcpt-like"/>
</dbReference>
<comment type="caution">
    <text evidence="16">The sequence shown here is derived from an EMBL/GenBank/DDBJ whole genome shotgun (WGS) entry which is preliminary data.</text>
</comment>
<dbReference type="Gene3D" id="2.170.130.10">
    <property type="entry name" value="TonB-dependent receptor, plug domain"/>
    <property type="match status" value="1"/>
</dbReference>
<evidence type="ECO:0000256" key="11">
    <source>
        <dbReference type="ARBA" id="ARBA00023237"/>
    </source>
</evidence>
<dbReference type="AlphaFoldDB" id="A0A419X874"/>
<keyword evidence="8" id="KW-0406">Ion transport</keyword>
<dbReference type="Pfam" id="PF00593">
    <property type="entry name" value="TonB_dep_Rec_b-barrel"/>
    <property type="match status" value="1"/>
</dbReference>
<keyword evidence="2 12" id="KW-0813">Transport</keyword>
<proteinExistence type="inferred from homology"/>
<dbReference type="InterPro" id="IPR037066">
    <property type="entry name" value="Plug_dom_sf"/>
</dbReference>
<sequence>MLKKQLNSVLRRATLLIVLQFVCFIGFSQINLNGKVTDKSGNALPGAAIAVKGTYLGTVTNSYGEYQFTNLKAGEYQFVISFLGYETKESSVKLTESKNLDFKLNPTAIMADEVIVAATRAGNKAPVAVTNLGGEELRKQNTGQDIPYQLSLTPSLVESSEAGNGIGYSALRIRGTDASRINVTINGVPLNDSESQGVFWVNMPDFASSVDNIQIQRGVGTSTNGAAAFGATINFQTETVNAEPYAEVQSVAGSFNTFRNTFKAGTGLINGKFSFDARYSKLKSDGFVDRAFSDHESFFASGTYYTERSMLKFNIISGDQKTGISWWGNPNINTDDPNDYEDRRYNPAGEYTDENGVKRYYDNQTDNYKQTHYQLFYSQELTTNLNLNAALHYTKGKGYYEQYKEDEKYSEYGLDNLVIGGETIEETDLTRQKWLKNDFYGFTYSLNYKKNRIDASFGGAWNRYDGDHFGNILWAQNGGVPNGHQWYLNTGEKTDYNVFAKMNVELSDKLNAYGDVQYRHISYDMDGTDDDLLPLVQEHKFDFFNPKVGLYYTLNDRNSAYASFGVAHREPTRANFKDAKGDPSSYPVDESLFDYELGYNYKSKNATFGVNLYYMYYRDQLVPTGEKNSVGYDIMTNVDKSYRAGVELIWGVQILPNLKWDANLTLSRNRIKDFVEYSTYYADWNESIGWYNEEEYKGKELGDTDISYSPETVGSSILTWTPTKGFDVSFVSKYVGEQYFDNTSNAERKLDDYNVHNLRLNYSIKPNWMKEIAFQLSINNVFDTKYENNAYGGNWYTDGKENTWRYYYPQAGTNVLAGVTLRF</sequence>
<keyword evidence="4" id="KW-0410">Iron transport</keyword>
<organism evidence="16 17">
    <name type="scientific">Marinifilum flexuosum</name>
    <dbReference type="NCBI Taxonomy" id="1117708"/>
    <lineage>
        <taxon>Bacteria</taxon>
        <taxon>Pseudomonadati</taxon>
        <taxon>Bacteroidota</taxon>
        <taxon>Bacteroidia</taxon>
        <taxon>Marinilabiliales</taxon>
        <taxon>Marinifilaceae</taxon>
    </lineage>
</organism>
<evidence type="ECO:0000256" key="12">
    <source>
        <dbReference type="PROSITE-ProRule" id="PRU01360"/>
    </source>
</evidence>
<dbReference type="GO" id="GO:0009279">
    <property type="term" value="C:cell outer membrane"/>
    <property type="evidence" value="ECO:0007669"/>
    <property type="project" value="UniProtKB-SubCell"/>
</dbReference>
<evidence type="ECO:0000256" key="2">
    <source>
        <dbReference type="ARBA" id="ARBA00022448"/>
    </source>
</evidence>
<keyword evidence="6" id="KW-0732">Signal</keyword>
<evidence type="ECO:0000256" key="7">
    <source>
        <dbReference type="ARBA" id="ARBA00023004"/>
    </source>
</evidence>
<evidence type="ECO:0000256" key="8">
    <source>
        <dbReference type="ARBA" id="ARBA00023065"/>
    </source>
</evidence>
<evidence type="ECO:0000256" key="4">
    <source>
        <dbReference type="ARBA" id="ARBA00022496"/>
    </source>
</evidence>
<evidence type="ECO:0000256" key="5">
    <source>
        <dbReference type="ARBA" id="ARBA00022692"/>
    </source>
</evidence>
<keyword evidence="11 12" id="KW-0998">Cell outer membrane</keyword>
<name>A0A419X874_9BACT</name>
<evidence type="ECO:0000256" key="3">
    <source>
        <dbReference type="ARBA" id="ARBA00022452"/>
    </source>
</evidence>
<keyword evidence="5 12" id="KW-0812">Transmembrane</keyword>
<dbReference type="PANTHER" id="PTHR32552">
    <property type="entry name" value="FERRICHROME IRON RECEPTOR-RELATED"/>
    <property type="match status" value="1"/>
</dbReference>
<dbReference type="Proteomes" id="UP000284531">
    <property type="component" value="Unassembled WGS sequence"/>
</dbReference>
<keyword evidence="16" id="KW-0675">Receptor</keyword>
<gene>
    <name evidence="16" type="ORF">BXY64_0913</name>
</gene>
<keyword evidence="9 13" id="KW-0798">TonB box</keyword>
<dbReference type="EMBL" id="RAPQ01000008">
    <property type="protein sequence ID" value="RKE03902.1"/>
    <property type="molecule type" value="Genomic_DNA"/>
</dbReference>
<reference evidence="16 17" key="1">
    <citation type="submission" date="2018-09" db="EMBL/GenBank/DDBJ databases">
        <title>Genomic Encyclopedia of Archaeal and Bacterial Type Strains, Phase II (KMG-II): from individual species to whole genera.</title>
        <authorList>
            <person name="Goeker M."/>
        </authorList>
    </citation>
    <scope>NUCLEOTIDE SEQUENCE [LARGE SCALE GENOMIC DNA]</scope>
    <source>
        <strain evidence="16 17">DSM 21950</strain>
    </source>
</reference>
<feature type="domain" description="TonB-dependent receptor plug" evidence="15">
    <location>
        <begin position="124"/>
        <end position="231"/>
    </location>
</feature>
<evidence type="ECO:0000313" key="17">
    <source>
        <dbReference type="Proteomes" id="UP000284531"/>
    </source>
</evidence>
<dbReference type="Gene3D" id="2.60.40.1120">
    <property type="entry name" value="Carboxypeptidase-like, regulatory domain"/>
    <property type="match status" value="1"/>
</dbReference>
<accession>A0A419X874</accession>
<dbReference type="Pfam" id="PF07715">
    <property type="entry name" value="Plug"/>
    <property type="match status" value="1"/>
</dbReference>
<dbReference type="SUPFAM" id="SSF56935">
    <property type="entry name" value="Porins"/>
    <property type="match status" value="1"/>
</dbReference>
<evidence type="ECO:0000256" key="9">
    <source>
        <dbReference type="ARBA" id="ARBA00023077"/>
    </source>
</evidence>
<evidence type="ECO:0000313" key="16">
    <source>
        <dbReference type="EMBL" id="RKE03902.1"/>
    </source>
</evidence>
<evidence type="ECO:0000256" key="10">
    <source>
        <dbReference type="ARBA" id="ARBA00023136"/>
    </source>
</evidence>